<keyword evidence="4" id="KW-1185">Reference proteome</keyword>
<evidence type="ECO:0000313" key="4">
    <source>
        <dbReference type="Proteomes" id="UP000515154"/>
    </source>
</evidence>
<dbReference type="InterPro" id="IPR040447">
    <property type="entry name" value="RRM_Rrp7"/>
</dbReference>
<gene>
    <name evidence="5" type="primary">LOC115211600</name>
</gene>
<comment type="similarity">
    <text evidence="1">Belongs to the RRP7 family.</text>
</comment>
<dbReference type="GO" id="GO:0000028">
    <property type="term" value="P:ribosomal small subunit assembly"/>
    <property type="evidence" value="ECO:0007669"/>
    <property type="project" value="TreeGrafter"/>
</dbReference>
<dbReference type="InterPro" id="IPR035979">
    <property type="entry name" value="RBD_domain_sf"/>
</dbReference>
<evidence type="ECO:0000256" key="2">
    <source>
        <dbReference type="SAM" id="Coils"/>
    </source>
</evidence>
<dbReference type="Gene3D" id="6.10.250.1770">
    <property type="match status" value="1"/>
</dbReference>
<dbReference type="InterPro" id="IPR040446">
    <property type="entry name" value="RRP7"/>
</dbReference>
<dbReference type="GO" id="GO:0003723">
    <property type="term" value="F:RNA binding"/>
    <property type="evidence" value="ECO:0007669"/>
    <property type="project" value="InterPro"/>
</dbReference>
<evidence type="ECO:0000256" key="1">
    <source>
        <dbReference type="ARBA" id="ARBA00006110"/>
    </source>
</evidence>
<dbReference type="GO" id="GO:0034456">
    <property type="term" value="C:UTP-C complex"/>
    <property type="evidence" value="ECO:0007669"/>
    <property type="project" value="TreeGrafter"/>
</dbReference>
<dbReference type="KEGG" id="osn:115211600"/>
<dbReference type="Proteomes" id="UP000515154">
    <property type="component" value="Linkage group LG5"/>
</dbReference>
<dbReference type="RefSeq" id="XP_029636035.1">
    <property type="nucleotide sequence ID" value="XM_029780175.2"/>
</dbReference>
<dbReference type="Pfam" id="PF12923">
    <property type="entry name" value="RRP7"/>
    <property type="match status" value="1"/>
</dbReference>
<dbReference type="InterPro" id="IPR000504">
    <property type="entry name" value="RRM_dom"/>
</dbReference>
<dbReference type="Pfam" id="PF17799">
    <property type="entry name" value="RRM_Rrp7"/>
    <property type="match status" value="1"/>
</dbReference>
<dbReference type="PANTHER" id="PTHR13191:SF0">
    <property type="entry name" value="RIBOSOMAL RNA-PROCESSING PROTEIN 7 HOMOLOG A-RELATED"/>
    <property type="match status" value="1"/>
</dbReference>
<dbReference type="SMART" id="SM00360">
    <property type="entry name" value="RRM"/>
    <property type="match status" value="1"/>
</dbReference>
<keyword evidence="2" id="KW-0175">Coiled coil</keyword>
<dbReference type="Gene3D" id="3.30.70.330">
    <property type="match status" value="1"/>
</dbReference>
<reference evidence="5" key="1">
    <citation type="submission" date="2025-08" db="UniProtKB">
        <authorList>
            <consortium name="RefSeq"/>
        </authorList>
    </citation>
    <scope>IDENTIFICATION</scope>
</reference>
<evidence type="ECO:0000259" key="3">
    <source>
        <dbReference type="SMART" id="SM00360"/>
    </source>
</evidence>
<proteinExistence type="inferred from homology"/>
<dbReference type="SUPFAM" id="SSF54928">
    <property type="entry name" value="RNA-binding domain, RBD"/>
    <property type="match status" value="1"/>
</dbReference>
<feature type="domain" description="RRM" evidence="3">
    <location>
        <begin position="92"/>
        <end position="177"/>
    </location>
</feature>
<dbReference type="InterPro" id="IPR012677">
    <property type="entry name" value="Nucleotide-bd_a/b_plait_sf"/>
</dbReference>
<dbReference type="GO" id="GO:0006364">
    <property type="term" value="P:rRNA processing"/>
    <property type="evidence" value="ECO:0007669"/>
    <property type="project" value="TreeGrafter"/>
</dbReference>
<dbReference type="GO" id="GO:0032545">
    <property type="term" value="C:CURI complex"/>
    <property type="evidence" value="ECO:0007669"/>
    <property type="project" value="TreeGrafter"/>
</dbReference>
<dbReference type="PANTHER" id="PTHR13191">
    <property type="entry name" value="RIBOSOMAL RNA PROCESSING PROTEIN 7-RELATED"/>
    <property type="match status" value="1"/>
</dbReference>
<evidence type="ECO:0000313" key="5">
    <source>
        <dbReference type="RefSeq" id="XP_029636035.1"/>
    </source>
</evidence>
<protein>
    <submittedName>
        <fullName evidence="5">Ribosomal RNA-processing protein 7 homolog A</fullName>
    </submittedName>
</protein>
<dbReference type="AlphaFoldDB" id="A0A6P7SCY9"/>
<feature type="coiled-coil region" evidence="2">
    <location>
        <begin position="281"/>
        <end position="308"/>
    </location>
</feature>
<dbReference type="CDD" id="cd12951">
    <property type="entry name" value="RRP7_Rrp7A"/>
    <property type="match status" value="1"/>
</dbReference>
<sequence>MSQLHHATVHVHLTACSDAWLSFTLKHSRTPEIQMTISQPTLPLATNMAKHSVLGFNVVRVKITEDSEVIRHLFIKPHSTRDADPQRPKDRTLFVINIPPYVNKKCLENFFLKCGKIENIYLCNKPTTDPVGVEVSKYLPNTEPLMCYKVAYVVFKNENGVTKAMKIFKDNVGILIKEKEYLTQNTGVKKWCKDYASNSENIEVVKKELDDYFKEYDEKQELEKQNLKRKTEDTDAEGWMKVTKLSKVKANQNKASRYIKRKQKKNRNEKHLLDFYTFQMKETQQNRLQELRKKFEEDKQKIALMKAARKFKPF</sequence>
<organism evidence="4 5">
    <name type="scientific">Octopus sinensis</name>
    <name type="common">East Asian common octopus</name>
    <dbReference type="NCBI Taxonomy" id="2607531"/>
    <lineage>
        <taxon>Eukaryota</taxon>
        <taxon>Metazoa</taxon>
        <taxon>Spiralia</taxon>
        <taxon>Lophotrochozoa</taxon>
        <taxon>Mollusca</taxon>
        <taxon>Cephalopoda</taxon>
        <taxon>Coleoidea</taxon>
        <taxon>Octopodiformes</taxon>
        <taxon>Octopoda</taxon>
        <taxon>Incirrata</taxon>
        <taxon>Octopodidae</taxon>
        <taxon>Octopus</taxon>
    </lineage>
</organism>
<accession>A0A6P7SCY9</accession>
<name>A0A6P7SCY9_9MOLL</name>
<dbReference type="InterPro" id="IPR024326">
    <property type="entry name" value="RRP7_C"/>
</dbReference>